<feature type="domain" description="Proline-rich transmembrane protein 3/4" evidence="10">
    <location>
        <begin position="308"/>
        <end position="569"/>
    </location>
</feature>
<feature type="transmembrane region" description="Helical" evidence="8">
    <location>
        <begin position="316"/>
        <end position="337"/>
    </location>
</feature>
<feature type="compositionally biased region" description="Low complexity" evidence="7">
    <location>
        <begin position="251"/>
        <end position="261"/>
    </location>
</feature>
<keyword evidence="5 8" id="KW-1133">Transmembrane helix</keyword>
<dbReference type="EMBL" id="GFXV01005292">
    <property type="protein sequence ID" value="MBW17097.1"/>
    <property type="molecule type" value="Transcribed_RNA"/>
</dbReference>
<evidence type="ECO:0000313" key="12">
    <source>
        <dbReference type="EMBL" id="MBW17097.1"/>
    </source>
</evidence>
<dbReference type="EMBL" id="GFXV01002391">
    <property type="protein sequence ID" value="MBW14196.1"/>
    <property type="molecule type" value="Transcribed_RNA"/>
</dbReference>
<dbReference type="PANTHER" id="PTHR35578:SF6">
    <property type="entry name" value="PROLINE-RICH TRANSMEMBRANE PROTEIN 4"/>
    <property type="match status" value="1"/>
</dbReference>
<feature type="transmembrane region" description="Helical" evidence="8">
    <location>
        <begin position="423"/>
        <end position="443"/>
    </location>
</feature>
<dbReference type="AlphaFoldDB" id="A0A2H8TJA6"/>
<feature type="transmembrane region" description="Helical" evidence="8">
    <location>
        <begin position="349"/>
        <end position="371"/>
    </location>
</feature>
<dbReference type="OrthoDB" id="10066605at2759"/>
<feature type="region of interest" description="Disordered" evidence="7">
    <location>
        <begin position="218"/>
        <end position="273"/>
    </location>
</feature>
<evidence type="ECO:0000256" key="3">
    <source>
        <dbReference type="ARBA" id="ARBA00022692"/>
    </source>
</evidence>
<feature type="region of interest" description="Disordered" evidence="7">
    <location>
        <begin position="278"/>
        <end position="297"/>
    </location>
</feature>
<dbReference type="Pfam" id="PF25987">
    <property type="entry name" value="PRRT3"/>
    <property type="match status" value="1"/>
</dbReference>
<evidence type="ECO:0000259" key="10">
    <source>
        <dbReference type="Pfam" id="PF25987"/>
    </source>
</evidence>
<evidence type="ECO:0000256" key="4">
    <source>
        <dbReference type="ARBA" id="ARBA00022729"/>
    </source>
</evidence>
<gene>
    <name evidence="11" type="primary">Prrt3_1</name>
    <name evidence="12" type="synonym">Prrt3_0</name>
</gene>
<evidence type="ECO:0000256" key="7">
    <source>
        <dbReference type="SAM" id="MobiDB-lite"/>
    </source>
</evidence>
<sequence>MRPVMLQVLLAAMLWLLVSDSNAQMFDHDMSVLDRRVLTDGVDYELFNKTLASKPGSGSRASRTNSSQQQQHVTSPTNRLIPAYNPPDRNTFTPPLPPERFNPFADKPTLRGSNSEKPLQTRRPGIVQAKFEKEFIPIRPVDVPVADTKKKTINTPSLNKLRVPESTYSEPTSTTAVNGFKGLNDTYSIVVQQVQNLSTPNVFRILFDDTGKKMDGLLGNDKPNFDQDLKPSRTVKQEVPKPTQRTVQPIETTSSSQVYETTSEETTENEPSIFKEQQVTESKNDVDIPESHPEIVSMPDHPEPRARYILGVFWDVHVYLIAILFLILVFCSMVSIARIRAFKKLLTCGYFVTIHGLLIIIGCVRSAYLLYDPYNVNGTLSIQVSGLALNIVFPLLLTVYSVLFLFLLRATDVKTIFYNLQKSSLLAIFICCYMAFCIIVLFYSEAHILSLVSKCIYILLCVILGVTYVCLYRSMTNASLRKQGTIFGASFHEHRPTLAHSVRVTLATSMLSLLMASVQLYGMVGVYEMLGKDQPNPWLWWGYQFSVRVIEISSCFLIFWASIQPLRYTSEKEAQNQSGLTLFPCRGTVSRSDPPSDDIYPAICSANQAVHNYTLRTGKHIYDDTYSMGGPPLANHQLFAHTTERRSLKRMDDDSRSMYAYAERAAIQPSPSMLVAENGFVRFRSLADERNSEDQMYPIKIHHHRDNCCT</sequence>
<organism evidence="11">
    <name type="scientific">Melanaphis sacchari</name>
    <dbReference type="NCBI Taxonomy" id="742174"/>
    <lineage>
        <taxon>Eukaryota</taxon>
        <taxon>Metazoa</taxon>
        <taxon>Ecdysozoa</taxon>
        <taxon>Arthropoda</taxon>
        <taxon>Hexapoda</taxon>
        <taxon>Insecta</taxon>
        <taxon>Pterygota</taxon>
        <taxon>Neoptera</taxon>
        <taxon>Paraneoptera</taxon>
        <taxon>Hemiptera</taxon>
        <taxon>Sternorrhyncha</taxon>
        <taxon>Aphidomorpha</taxon>
        <taxon>Aphidoidea</taxon>
        <taxon>Aphididae</taxon>
        <taxon>Aphidini</taxon>
        <taxon>Melanaphis</taxon>
    </lineage>
</organism>
<feature type="signal peptide" evidence="9">
    <location>
        <begin position="1"/>
        <end position="23"/>
    </location>
</feature>
<keyword evidence="4 9" id="KW-0732">Signal</keyword>
<keyword evidence="2" id="KW-0597">Phosphoprotein</keyword>
<feature type="transmembrane region" description="Helical" evidence="8">
    <location>
        <begin position="449"/>
        <end position="472"/>
    </location>
</feature>
<proteinExistence type="predicted"/>
<feature type="transmembrane region" description="Helical" evidence="8">
    <location>
        <begin position="541"/>
        <end position="563"/>
    </location>
</feature>
<keyword evidence="6 8" id="KW-0472">Membrane</keyword>
<feature type="compositionally biased region" description="Basic and acidic residues" evidence="7">
    <location>
        <begin position="282"/>
        <end position="293"/>
    </location>
</feature>
<evidence type="ECO:0000313" key="11">
    <source>
        <dbReference type="EMBL" id="MBW14196.1"/>
    </source>
</evidence>
<evidence type="ECO:0000256" key="6">
    <source>
        <dbReference type="ARBA" id="ARBA00023136"/>
    </source>
</evidence>
<comment type="subcellular location">
    <subcellularLocation>
        <location evidence="1">Membrane</location>
        <topology evidence="1">Multi-pass membrane protein</topology>
    </subcellularLocation>
</comment>
<reference evidence="11" key="1">
    <citation type="submission" date="2017-10" db="EMBL/GenBank/DDBJ databases">
        <title>Transcriptome Assembly of Sugarcane Aphid Adults.</title>
        <authorList>
            <person name="Scully E.D."/>
            <person name="Palmer N.A."/>
            <person name="Geib S.M."/>
            <person name="Sarath G."/>
            <person name="Sattler S.E."/>
        </authorList>
    </citation>
    <scope>NUCLEOTIDE SEQUENCE</scope>
    <source>
        <tissue evidence="11">Whole body</tissue>
    </source>
</reference>
<keyword evidence="3 8" id="KW-0812">Transmembrane</keyword>
<dbReference type="InterPro" id="IPR059081">
    <property type="entry name" value="PRRT3-4"/>
</dbReference>
<feature type="chain" id="PRO_5014080095" evidence="9">
    <location>
        <begin position="24"/>
        <end position="710"/>
    </location>
</feature>
<feature type="transmembrane region" description="Helical" evidence="8">
    <location>
        <begin position="504"/>
        <end position="521"/>
    </location>
</feature>
<evidence type="ECO:0000256" key="5">
    <source>
        <dbReference type="ARBA" id="ARBA00022989"/>
    </source>
</evidence>
<dbReference type="InterPro" id="IPR052836">
    <property type="entry name" value="PRRT_domain-containing"/>
</dbReference>
<evidence type="ECO:0000256" key="9">
    <source>
        <dbReference type="SAM" id="SignalP"/>
    </source>
</evidence>
<feature type="transmembrane region" description="Helical" evidence="8">
    <location>
        <begin position="391"/>
        <end position="411"/>
    </location>
</feature>
<feature type="region of interest" description="Disordered" evidence="7">
    <location>
        <begin position="53"/>
        <end position="121"/>
    </location>
</feature>
<evidence type="ECO:0000256" key="8">
    <source>
        <dbReference type="SAM" id="Phobius"/>
    </source>
</evidence>
<evidence type="ECO:0000256" key="2">
    <source>
        <dbReference type="ARBA" id="ARBA00022553"/>
    </source>
</evidence>
<accession>A0A2H8TJA6</accession>
<feature type="compositionally biased region" description="Basic and acidic residues" evidence="7">
    <location>
        <begin position="223"/>
        <end position="239"/>
    </location>
</feature>
<evidence type="ECO:0000256" key="1">
    <source>
        <dbReference type="ARBA" id="ARBA00004141"/>
    </source>
</evidence>
<dbReference type="PANTHER" id="PTHR35578">
    <property type="entry name" value="PROLINE-RICH TRANSMEMBRANE PROTEIN 4-RELATED"/>
    <property type="match status" value="1"/>
</dbReference>
<name>A0A2H8TJA6_9HEMI</name>
<protein>
    <submittedName>
        <fullName evidence="11">Proline-rich transmembrane protein 3</fullName>
    </submittedName>
</protein>
<feature type="compositionally biased region" description="Polar residues" evidence="7">
    <location>
        <begin position="59"/>
        <end position="78"/>
    </location>
</feature>